<dbReference type="EMBL" id="JANCLU010000014">
    <property type="protein sequence ID" value="MCP8939821.1"/>
    <property type="molecule type" value="Genomic_DNA"/>
</dbReference>
<accession>A0ABT1LFC8</accession>
<dbReference type="InterPro" id="IPR011049">
    <property type="entry name" value="Serralysin-like_metalloprot_C"/>
</dbReference>
<organism evidence="6 7">
    <name type="scientific">Alsobacter ponti</name>
    <dbReference type="NCBI Taxonomy" id="2962936"/>
    <lineage>
        <taxon>Bacteria</taxon>
        <taxon>Pseudomonadati</taxon>
        <taxon>Pseudomonadota</taxon>
        <taxon>Alphaproteobacteria</taxon>
        <taxon>Hyphomicrobiales</taxon>
        <taxon>Alsobacteraceae</taxon>
        <taxon>Alsobacter</taxon>
    </lineage>
</organism>
<dbReference type="Gene3D" id="2.150.10.10">
    <property type="entry name" value="Serralysin-like metalloprotease, C-terminal"/>
    <property type="match status" value="1"/>
</dbReference>
<keyword evidence="7" id="KW-1185">Reference proteome</keyword>
<protein>
    <submittedName>
        <fullName evidence="6">M10 family metallopeptidase C-terminal domain-containing protein</fullName>
    </submittedName>
</protein>
<dbReference type="InterPro" id="IPR018511">
    <property type="entry name" value="Hemolysin-typ_Ca-bd_CS"/>
</dbReference>
<evidence type="ECO:0000256" key="3">
    <source>
        <dbReference type="ARBA" id="ARBA00022525"/>
    </source>
</evidence>
<dbReference type="SUPFAM" id="SSF55486">
    <property type="entry name" value="Metalloproteases ('zincins'), catalytic domain"/>
    <property type="match status" value="1"/>
</dbReference>
<comment type="cofactor">
    <cofactor evidence="1">
        <name>Ca(2+)</name>
        <dbReference type="ChEBI" id="CHEBI:29108"/>
    </cofactor>
</comment>
<dbReference type="Pfam" id="PF00353">
    <property type="entry name" value="HemolysinCabind"/>
    <property type="match status" value="1"/>
</dbReference>
<dbReference type="RefSeq" id="WP_254743797.1">
    <property type="nucleotide sequence ID" value="NZ_JANCLU010000014.1"/>
</dbReference>
<sequence length="511" mass="53590">MSDTTPTGNIYLDSLLWLTPTNPWGTTASTPVSFAFGGPGDYHIVDPEPGSQDTLTATAWSASRGPQGTSWTLPNGDVVALNGVTGEQAAVLIALHAWIAPTNVNLSQTSDVANADFKFLVTDETHMRDYWSGTPGVMAFSELPYDYGPNYGVFEQGYTPGYAVFNQQGYGWTSTGLLPGGEGYVTALHEIGHLFGLDHPWDEGGHYLVNGQPTGAPEPYFPGATNANKLGDWDLNQGVFTTMTYNDGWKTQPPKGVDWGYQIGPGAFDIAAMQTLYGSNPNYHAQGDSYVLPGANVAGTGWWCLYDTGGTDTIRAPSTAGACVIDLRAATLVENDPGAGGYVSWVKGIAGGFTIAHGVVIENATGAGGGDSLTGNDVANTLTGNGGADTLDGNGGADVLVGGGGADRFDFHALADFRTASGVRCDDTVTDFRSGTDHFDFRGFDASLADGLQAVSFVFVGSAAFTAGDKTTAELRFANHVLSGDVDNDGVADFQIHLDTVSKLVARDFYL</sequence>
<comment type="caution">
    <text evidence="6">The sequence shown here is derived from an EMBL/GenBank/DDBJ whole genome shotgun (WGS) entry which is preliminary data.</text>
</comment>
<evidence type="ECO:0000256" key="2">
    <source>
        <dbReference type="ARBA" id="ARBA00004613"/>
    </source>
</evidence>
<evidence type="ECO:0000256" key="1">
    <source>
        <dbReference type="ARBA" id="ARBA00001913"/>
    </source>
</evidence>
<dbReference type="Proteomes" id="UP001205890">
    <property type="component" value="Unassembled WGS sequence"/>
</dbReference>
<evidence type="ECO:0000313" key="7">
    <source>
        <dbReference type="Proteomes" id="UP001205890"/>
    </source>
</evidence>
<dbReference type="Pfam" id="PF08548">
    <property type="entry name" value="Peptidase_M10_C"/>
    <property type="match status" value="1"/>
</dbReference>
<proteinExistence type="predicted"/>
<dbReference type="InterPro" id="IPR001343">
    <property type="entry name" value="Hemolysn_Ca-bd"/>
</dbReference>
<dbReference type="InterPro" id="IPR013858">
    <property type="entry name" value="Peptidase_M10B_C"/>
</dbReference>
<feature type="domain" description="Peptidase M10 serralysin C-terminal" evidence="5">
    <location>
        <begin position="273"/>
        <end position="498"/>
    </location>
</feature>
<dbReference type="InterPro" id="IPR024079">
    <property type="entry name" value="MetalloPept_cat_dom_sf"/>
</dbReference>
<dbReference type="PROSITE" id="PS00330">
    <property type="entry name" value="HEMOLYSIN_CALCIUM"/>
    <property type="match status" value="1"/>
</dbReference>
<keyword evidence="3" id="KW-0964">Secreted</keyword>
<name>A0ABT1LFC8_9HYPH</name>
<dbReference type="Gene3D" id="3.40.390.10">
    <property type="entry name" value="Collagenase (Catalytic Domain)"/>
    <property type="match status" value="1"/>
</dbReference>
<evidence type="ECO:0000259" key="5">
    <source>
        <dbReference type="Pfam" id="PF08548"/>
    </source>
</evidence>
<reference evidence="6 7" key="1">
    <citation type="submission" date="2022-07" db="EMBL/GenBank/DDBJ databases">
        <authorList>
            <person name="Li W.-J."/>
            <person name="Deng Q.-Q."/>
        </authorList>
    </citation>
    <scope>NUCLEOTIDE SEQUENCE [LARGE SCALE GENOMIC DNA]</scope>
    <source>
        <strain evidence="6 7">SYSU M60028</strain>
    </source>
</reference>
<dbReference type="SUPFAM" id="SSF51120">
    <property type="entry name" value="beta-Roll"/>
    <property type="match status" value="1"/>
</dbReference>
<comment type="subcellular location">
    <subcellularLocation>
        <location evidence="2">Secreted</location>
    </subcellularLocation>
</comment>
<evidence type="ECO:0000256" key="4">
    <source>
        <dbReference type="ARBA" id="ARBA00022737"/>
    </source>
</evidence>
<keyword evidence="4" id="KW-0677">Repeat</keyword>
<gene>
    <name evidence="6" type="ORF">NK718_14930</name>
</gene>
<evidence type="ECO:0000313" key="6">
    <source>
        <dbReference type="EMBL" id="MCP8939821.1"/>
    </source>
</evidence>